<dbReference type="Proteomes" id="UP000179807">
    <property type="component" value="Unassembled WGS sequence"/>
</dbReference>
<reference evidence="2" key="1">
    <citation type="submission" date="2016-10" db="EMBL/GenBank/DDBJ databases">
        <authorList>
            <person name="Benchimol M."/>
            <person name="Almeida L.G."/>
            <person name="Vasconcelos A.T."/>
            <person name="Perreira-Neves A."/>
            <person name="Rosa I.A."/>
            <person name="Tasca T."/>
            <person name="Bogo M.R."/>
            <person name="de Souza W."/>
        </authorList>
    </citation>
    <scope>NUCLEOTIDE SEQUENCE [LARGE SCALE GENOMIC DNA]</scope>
    <source>
        <strain evidence="2">K</strain>
    </source>
</reference>
<organism evidence="2 3">
    <name type="scientific">Tritrichomonas foetus</name>
    <dbReference type="NCBI Taxonomy" id="1144522"/>
    <lineage>
        <taxon>Eukaryota</taxon>
        <taxon>Metamonada</taxon>
        <taxon>Parabasalia</taxon>
        <taxon>Tritrichomonadida</taxon>
        <taxon>Tritrichomonadidae</taxon>
        <taxon>Tritrichomonas</taxon>
    </lineage>
</organism>
<dbReference type="VEuPathDB" id="TrichDB:TRFO_23205"/>
<comment type="caution">
    <text evidence="2">The sequence shown here is derived from an EMBL/GenBank/DDBJ whole genome shotgun (WGS) entry which is preliminary data.</text>
</comment>
<keyword evidence="3" id="KW-1185">Reference proteome</keyword>
<evidence type="ECO:0000313" key="2">
    <source>
        <dbReference type="EMBL" id="OHT08365.1"/>
    </source>
</evidence>
<dbReference type="GeneID" id="94837723"/>
<keyword evidence="1" id="KW-0472">Membrane</keyword>
<sequence>MNISISALILFSLCSKDNNFGISIPSFVQLHSFQISKSRFSKSFTPIIYSNCAIHNLLVSQVHFNNILNHAIHLSDHIFSPLVFSDKNGSNGFVFSDSDIFSCVISNCYFWQCKPTDPSSPEGSAIRAIQKNRDISIIHCLFSECYSDCGVIRLKEQHFVNLSSNCFYRCDKTQYSQELLYGNIIYLTQIVKVQLTELSVKSCFKIYLSLCSGLYIAGINYSNSYKSTNAIKMVQILHSKCQFMNFFANRLENVLYLEQLYINPLSKIFKLEYSNFIDNKINPGPLNLVENYLIYIIYVRIIMTNCYFQNNETKIVNLKNKVHFISCNFSNEIYTSELLICENCIFHVDSMKETVEKNISNDENCIFYPFVFPNSNEGQQKMNLRKQIIFLYTICVLLFLILLITSYLTFYYRKLLHAFYDNLSDIKSQDEKLNDENNTLVSMITSFSSDNYEYNENDDSDLNFVSSGNNA</sequence>
<evidence type="ECO:0008006" key="4">
    <source>
        <dbReference type="Google" id="ProtNLM"/>
    </source>
</evidence>
<proteinExistence type="predicted"/>
<dbReference type="EMBL" id="MLAK01000670">
    <property type="protein sequence ID" value="OHT08365.1"/>
    <property type="molecule type" value="Genomic_DNA"/>
</dbReference>
<dbReference type="AlphaFoldDB" id="A0A1J4KG80"/>
<keyword evidence="1" id="KW-1133">Transmembrane helix</keyword>
<evidence type="ECO:0000256" key="1">
    <source>
        <dbReference type="SAM" id="Phobius"/>
    </source>
</evidence>
<accession>A0A1J4KG80</accession>
<keyword evidence="1" id="KW-0812">Transmembrane</keyword>
<dbReference type="RefSeq" id="XP_068361501.1">
    <property type="nucleotide sequence ID" value="XM_068503019.1"/>
</dbReference>
<name>A0A1J4KG80_9EUKA</name>
<feature type="transmembrane region" description="Helical" evidence="1">
    <location>
        <begin position="389"/>
        <end position="410"/>
    </location>
</feature>
<gene>
    <name evidence="2" type="ORF">TRFO_23205</name>
</gene>
<evidence type="ECO:0000313" key="3">
    <source>
        <dbReference type="Proteomes" id="UP000179807"/>
    </source>
</evidence>
<dbReference type="Gene3D" id="2.160.20.10">
    <property type="entry name" value="Single-stranded right-handed beta-helix, Pectin lyase-like"/>
    <property type="match status" value="1"/>
</dbReference>
<dbReference type="InterPro" id="IPR012334">
    <property type="entry name" value="Pectin_lyas_fold"/>
</dbReference>
<protein>
    <recommendedName>
        <fullName evidence="4">Transmembrane protein</fullName>
    </recommendedName>
</protein>